<dbReference type="Pfam" id="PF07728">
    <property type="entry name" value="AAA_5"/>
    <property type="match status" value="1"/>
</dbReference>
<dbReference type="InterPro" id="IPR011704">
    <property type="entry name" value="ATPase_dyneun-rel_AAA"/>
</dbReference>
<dbReference type="RefSeq" id="WP_273631930.1">
    <property type="nucleotide sequence ID" value="NZ_CP117167.1"/>
</dbReference>
<evidence type="ECO:0000313" key="3">
    <source>
        <dbReference type="Proteomes" id="UP001216139"/>
    </source>
</evidence>
<dbReference type="SMART" id="SM00382">
    <property type="entry name" value="AAA"/>
    <property type="match status" value="1"/>
</dbReference>
<dbReference type="SUPFAM" id="SSF52540">
    <property type="entry name" value="P-loop containing nucleoside triphosphate hydrolases"/>
    <property type="match status" value="1"/>
</dbReference>
<evidence type="ECO:0000259" key="1">
    <source>
        <dbReference type="SMART" id="SM00382"/>
    </source>
</evidence>
<reference evidence="2 3" key="1">
    <citation type="submission" date="2023-02" db="EMBL/GenBank/DDBJ databases">
        <title>Genome sequence of Mucilaginibacter jinjuensis strain KACC 16571.</title>
        <authorList>
            <person name="Kim S."/>
            <person name="Heo J."/>
            <person name="Kwon S.-W."/>
        </authorList>
    </citation>
    <scope>NUCLEOTIDE SEQUENCE [LARGE SCALE GENOMIC DNA]</scope>
    <source>
        <strain evidence="2 3">KACC 16571</strain>
    </source>
</reference>
<dbReference type="InterPro" id="IPR027417">
    <property type="entry name" value="P-loop_NTPase"/>
</dbReference>
<dbReference type="CDD" id="cd00009">
    <property type="entry name" value="AAA"/>
    <property type="match status" value="1"/>
</dbReference>
<protein>
    <submittedName>
        <fullName evidence="2">MoxR family ATPase</fullName>
    </submittedName>
</protein>
<dbReference type="InterPro" id="IPR003593">
    <property type="entry name" value="AAA+_ATPase"/>
</dbReference>
<evidence type="ECO:0000313" key="2">
    <source>
        <dbReference type="EMBL" id="WCT13624.1"/>
    </source>
</evidence>
<accession>A0ABY7TBL3</accession>
<keyword evidence="3" id="KW-1185">Reference proteome</keyword>
<gene>
    <name evidence="2" type="ORF">PQO05_06710</name>
</gene>
<dbReference type="InterPro" id="IPR050764">
    <property type="entry name" value="CbbQ/NirQ/NorQ/GpvN"/>
</dbReference>
<dbReference type="PANTHER" id="PTHR42759">
    <property type="entry name" value="MOXR FAMILY PROTEIN"/>
    <property type="match status" value="1"/>
</dbReference>
<feature type="domain" description="AAA+ ATPase" evidence="1">
    <location>
        <begin position="43"/>
        <end position="231"/>
    </location>
</feature>
<name>A0ABY7TBL3_9SPHI</name>
<dbReference type="Gene3D" id="3.40.50.300">
    <property type="entry name" value="P-loop containing nucleotide triphosphate hydrolases"/>
    <property type="match status" value="1"/>
</dbReference>
<organism evidence="2 3">
    <name type="scientific">Mucilaginibacter jinjuensis</name>
    <dbReference type="NCBI Taxonomy" id="1176721"/>
    <lineage>
        <taxon>Bacteria</taxon>
        <taxon>Pseudomonadati</taxon>
        <taxon>Bacteroidota</taxon>
        <taxon>Sphingobacteriia</taxon>
        <taxon>Sphingobacteriales</taxon>
        <taxon>Sphingobacteriaceae</taxon>
        <taxon>Mucilaginibacter</taxon>
    </lineage>
</organism>
<dbReference type="Proteomes" id="UP001216139">
    <property type="component" value="Chromosome"/>
</dbReference>
<dbReference type="PANTHER" id="PTHR42759:SF1">
    <property type="entry name" value="MAGNESIUM-CHELATASE SUBUNIT CHLD"/>
    <property type="match status" value="1"/>
</dbReference>
<dbReference type="EMBL" id="CP117167">
    <property type="protein sequence ID" value="WCT13624.1"/>
    <property type="molecule type" value="Genomic_DNA"/>
</dbReference>
<proteinExistence type="predicted"/>
<sequence length="327" mass="36813">MEPVKNLYHFLQEDLIIGKELLDDESYIIEPGLYQAIKVAMILKQPLLLTGKPGAGKTTLAKKLARDFALNFPGKFLSRPLVFNTKTTSAYTDLFYNYDALGHFHAANHNGNLDVTGYLQLAALGQAILLSIDNYDQRYKSMPNLPTITPGAAIGSVVLIDEVDKAPRDFTNDLLNELDKMEFTIKEDKNATYCKGSANIFVIMTSNSEKNLPDAFLRRCVFYHIDLPDESILKDIVLSRLFSDSDDKDDTGFKTTIDSYLSFYNTLTKSTNLSKPPSTAELISWVYYLKPYILQGVLFENLDTSIRNASLSILIKNQEDFKLNQIS</sequence>